<dbReference type="SUPFAM" id="SSF55194">
    <property type="entry name" value="Ribosome recycling factor, RRF"/>
    <property type="match status" value="1"/>
</dbReference>
<evidence type="ECO:0000256" key="6">
    <source>
        <dbReference type="SAM" id="MobiDB-lite"/>
    </source>
</evidence>
<evidence type="ECO:0000256" key="1">
    <source>
        <dbReference type="ARBA" id="ARBA00005912"/>
    </source>
</evidence>
<name>A0A1E4T407_9ASCO</name>
<evidence type="ECO:0000256" key="3">
    <source>
        <dbReference type="ARBA" id="ARBA00022917"/>
    </source>
</evidence>
<evidence type="ECO:0000313" key="9">
    <source>
        <dbReference type="Proteomes" id="UP000094801"/>
    </source>
</evidence>
<sequence length="288" mass="32696">MPMILSQTQSQPILHKKYSLTMLKTQFLRLTALRLSANQSVRHFAPILRVDPKQCQLQYQQPGRMFSTSPITHAKKVPKSKAGKGKKGKGNSKEVEEEEDIEEFEPKVVLKELEEKFKGCLEEFQETCKLIKMGNSNPKVFDQLKIKLAGNEEVNFNEVAQMTSKGKRMLVTVYEPNNVKRVISSILAMEKNLIPKVDPKNEQVLVIETGSTDSVVSQRQKDLKKAYDNYKTNHSSKVSLVKIRGDAIRESKSYKGPKDLLTKLSADIHAMHNVYADKMQEVFKKAAT</sequence>
<dbReference type="Gene3D" id="3.30.1360.40">
    <property type="match status" value="1"/>
</dbReference>
<comment type="similarity">
    <text evidence="1">Belongs to the RRF family.</text>
</comment>
<dbReference type="Gene3D" id="1.10.132.20">
    <property type="entry name" value="Ribosome-recycling factor"/>
    <property type="match status" value="1"/>
</dbReference>
<evidence type="ECO:0000313" key="8">
    <source>
        <dbReference type="EMBL" id="ODV86489.1"/>
    </source>
</evidence>
<dbReference type="GO" id="GO:0005739">
    <property type="term" value="C:mitochondrion"/>
    <property type="evidence" value="ECO:0007669"/>
    <property type="project" value="TreeGrafter"/>
</dbReference>
<dbReference type="InterPro" id="IPR002661">
    <property type="entry name" value="Ribosome_recyc_fac"/>
</dbReference>
<dbReference type="GO" id="GO:0006412">
    <property type="term" value="P:translation"/>
    <property type="evidence" value="ECO:0007669"/>
    <property type="project" value="UniProtKB-KW"/>
</dbReference>
<gene>
    <name evidence="8" type="ORF">CANARDRAFT_6954</name>
</gene>
<organism evidence="8 9">
    <name type="scientific">[Candida] arabinofermentans NRRL YB-2248</name>
    <dbReference type="NCBI Taxonomy" id="983967"/>
    <lineage>
        <taxon>Eukaryota</taxon>
        <taxon>Fungi</taxon>
        <taxon>Dikarya</taxon>
        <taxon>Ascomycota</taxon>
        <taxon>Saccharomycotina</taxon>
        <taxon>Pichiomycetes</taxon>
        <taxon>Pichiales</taxon>
        <taxon>Pichiaceae</taxon>
        <taxon>Ogataea</taxon>
        <taxon>Ogataea/Candida clade</taxon>
    </lineage>
</organism>
<evidence type="ECO:0000256" key="4">
    <source>
        <dbReference type="ARBA" id="ARBA00024909"/>
    </source>
</evidence>
<dbReference type="EMBL" id="KV453850">
    <property type="protein sequence ID" value="ODV86489.1"/>
    <property type="molecule type" value="Genomic_DNA"/>
</dbReference>
<comment type="function">
    <text evidence="4">Necessary for protein synthesis in mitochondria. Functions as a ribosome recycling factor in mitochondria.</text>
</comment>
<dbReference type="Pfam" id="PF01765">
    <property type="entry name" value="RRF"/>
    <property type="match status" value="1"/>
</dbReference>
<dbReference type="AlphaFoldDB" id="A0A1E4T407"/>
<dbReference type="InterPro" id="IPR036191">
    <property type="entry name" value="RRF_sf"/>
</dbReference>
<evidence type="ECO:0000256" key="2">
    <source>
        <dbReference type="ARBA" id="ARBA00020581"/>
    </source>
</evidence>
<dbReference type="Proteomes" id="UP000094801">
    <property type="component" value="Unassembled WGS sequence"/>
</dbReference>
<feature type="compositionally biased region" description="Basic residues" evidence="6">
    <location>
        <begin position="73"/>
        <end position="90"/>
    </location>
</feature>
<feature type="region of interest" description="Disordered" evidence="6">
    <location>
        <begin position="68"/>
        <end position="98"/>
    </location>
</feature>
<reference evidence="9" key="1">
    <citation type="submission" date="2016-04" db="EMBL/GenBank/DDBJ databases">
        <title>Comparative genomics of biotechnologically important yeasts.</title>
        <authorList>
            <consortium name="DOE Joint Genome Institute"/>
            <person name="Riley R."/>
            <person name="Haridas S."/>
            <person name="Wolfe K.H."/>
            <person name="Lopes M.R."/>
            <person name="Hittinger C.T."/>
            <person name="Goker M."/>
            <person name="Salamov A."/>
            <person name="Wisecaver J."/>
            <person name="Long T.M."/>
            <person name="Aerts A.L."/>
            <person name="Barry K."/>
            <person name="Choi C."/>
            <person name="Clum A."/>
            <person name="Coughlan A.Y."/>
            <person name="Deshpande S."/>
            <person name="Douglass A.P."/>
            <person name="Hanson S.J."/>
            <person name="Klenk H.-P."/>
            <person name="Labutti K."/>
            <person name="Lapidus A."/>
            <person name="Lindquist E."/>
            <person name="Lipzen A."/>
            <person name="Meier-Kolthoff J.P."/>
            <person name="Ohm R.A."/>
            <person name="Otillar R.P."/>
            <person name="Pangilinan J."/>
            <person name="Peng Y."/>
            <person name="Rokas A."/>
            <person name="Rosa C.A."/>
            <person name="Scheuner C."/>
            <person name="Sibirny A.A."/>
            <person name="Slot J.C."/>
            <person name="Stielow J.B."/>
            <person name="Sun H."/>
            <person name="Kurtzman C.P."/>
            <person name="Blackwell M."/>
            <person name="Grigoriev I.V."/>
            <person name="Jeffries T.W."/>
        </authorList>
    </citation>
    <scope>NUCLEOTIDE SEQUENCE [LARGE SCALE GENOMIC DNA]</scope>
    <source>
        <strain evidence="9">NRRL YB-2248</strain>
    </source>
</reference>
<dbReference type="STRING" id="983967.A0A1E4T407"/>
<dbReference type="GO" id="GO:0043023">
    <property type="term" value="F:ribosomal large subunit binding"/>
    <property type="evidence" value="ECO:0007669"/>
    <property type="project" value="TreeGrafter"/>
</dbReference>
<dbReference type="OrthoDB" id="407355at2759"/>
<accession>A0A1E4T407</accession>
<keyword evidence="9" id="KW-1185">Reference proteome</keyword>
<feature type="domain" description="Ribosome recycling factor" evidence="7">
    <location>
        <begin position="125"/>
        <end position="286"/>
    </location>
</feature>
<dbReference type="InterPro" id="IPR023584">
    <property type="entry name" value="Ribosome_recyc_fac_dom"/>
</dbReference>
<proteinExistence type="inferred from homology"/>
<dbReference type="PANTHER" id="PTHR20982:SF3">
    <property type="entry name" value="MITOCHONDRIAL RIBOSOME RECYCLING FACTOR PSEUDO 1"/>
    <property type="match status" value="1"/>
</dbReference>
<keyword evidence="3" id="KW-0648">Protein biosynthesis</keyword>
<dbReference type="PANTHER" id="PTHR20982">
    <property type="entry name" value="RIBOSOME RECYCLING FACTOR"/>
    <property type="match status" value="1"/>
</dbReference>
<evidence type="ECO:0000256" key="5">
    <source>
        <dbReference type="ARBA" id="ARBA00033107"/>
    </source>
</evidence>
<evidence type="ECO:0000259" key="7">
    <source>
        <dbReference type="Pfam" id="PF01765"/>
    </source>
</evidence>
<protein>
    <recommendedName>
        <fullName evidence="2">Ribosome-recycling factor, mitochondrial</fullName>
    </recommendedName>
    <alternativeName>
        <fullName evidence="5">Ribosome-releasing factor, mitochondrial</fullName>
    </alternativeName>
</protein>